<dbReference type="InterPro" id="IPR039426">
    <property type="entry name" value="TonB-dep_rcpt-like"/>
</dbReference>
<dbReference type="OrthoDB" id="9782587at2"/>
<accession>A0A5B8UED3</accession>
<evidence type="ECO:0000256" key="10">
    <source>
        <dbReference type="ARBA" id="ARBA00023237"/>
    </source>
</evidence>
<dbReference type="AlphaFoldDB" id="A0A5B8UED3"/>
<feature type="chain" id="PRO_5022723960" evidence="13">
    <location>
        <begin position="20"/>
        <end position="811"/>
    </location>
</feature>
<reference evidence="16 17" key="1">
    <citation type="journal article" date="2015" name="Int. J. Syst. Evol. Microbiol.">
        <title>Flavisolibacter ginsenosidimutans sp. nov., with ginsenoside-converting activity isolated from soil used for cultivating ginseng.</title>
        <authorList>
            <person name="Zhao Y."/>
            <person name="Liu Q."/>
            <person name="Kang M.S."/>
            <person name="Jin F."/>
            <person name="Yu H."/>
            <person name="Im W.T."/>
        </authorList>
    </citation>
    <scope>NUCLEOTIDE SEQUENCE [LARGE SCALE GENOMIC DNA]</scope>
    <source>
        <strain evidence="16 17">Gsoil 636</strain>
    </source>
</reference>
<dbReference type="RefSeq" id="WP_146782940.1">
    <property type="nucleotide sequence ID" value="NZ_BAABIO010000006.1"/>
</dbReference>
<evidence type="ECO:0000256" key="2">
    <source>
        <dbReference type="ARBA" id="ARBA00022448"/>
    </source>
</evidence>
<keyword evidence="8 12" id="KW-0798">TonB box</keyword>
<dbReference type="Pfam" id="PF00593">
    <property type="entry name" value="TonB_dep_Rec_b-barrel"/>
    <property type="match status" value="1"/>
</dbReference>
<keyword evidence="5 11" id="KW-0812">Transmembrane</keyword>
<comment type="similarity">
    <text evidence="11 12">Belongs to the TonB-dependent receptor family.</text>
</comment>
<evidence type="ECO:0000256" key="1">
    <source>
        <dbReference type="ARBA" id="ARBA00004571"/>
    </source>
</evidence>
<dbReference type="InterPro" id="IPR012910">
    <property type="entry name" value="Plug_dom"/>
</dbReference>
<keyword evidence="17" id="KW-1185">Reference proteome</keyword>
<dbReference type="InterPro" id="IPR037066">
    <property type="entry name" value="Plug_dom_sf"/>
</dbReference>
<evidence type="ECO:0000256" key="8">
    <source>
        <dbReference type="ARBA" id="ARBA00023077"/>
    </source>
</evidence>
<dbReference type="Proteomes" id="UP000321204">
    <property type="component" value="Chromosome"/>
</dbReference>
<evidence type="ECO:0000256" key="12">
    <source>
        <dbReference type="RuleBase" id="RU003357"/>
    </source>
</evidence>
<dbReference type="EMBL" id="CP042433">
    <property type="protein sequence ID" value="QEC55041.1"/>
    <property type="molecule type" value="Genomic_DNA"/>
</dbReference>
<dbReference type="SUPFAM" id="SSF49464">
    <property type="entry name" value="Carboxypeptidase regulatory domain-like"/>
    <property type="match status" value="1"/>
</dbReference>
<keyword evidence="3 11" id="KW-1134">Transmembrane beta strand</keyword>
<organism evidence="16 17">
    <name type="scientific">Flavisolibacter ginsenosidimutans</name>
    <dbReference type="NCBI Taxonomy" id="661481"/>
    <lineage>
        <taxon>Bacteria</taxon>
        <taxon>Pseudomonadati</taxon>
        <taxon>Bacteroidota</taxon>
        <taxon>Chitinophagia</taxon>
        <taxon>Chitinophagales</taxon>
        <taxon>Chitinophagaceae</taxon>
        <taxon>Flavisolibacter</taxon>
    </lineage>
</organism>
<keyword evidence="4" id="KW-0410">Iron transport</keyword>
<dbReference type="PROSITE" id="PS52016">
    <property type="entry name" value="TONB_DEPENDENT_REC_3"/>
    <property type="match status" value="1"/>
</dbReference>
<evidence type="ECO:0000313" key="17">
    <source>
        <dbReference type="Proteomes" id="UP000321204"/>
    </source>
</evidence>
<feature type="signal peptide" evidence="13">
    <location>
        <begin position="1"/>
        <end position="19"/>
    </location>
</feature>
<dbReference type="Gene3D" id="2.170.130.10">
    <property type="entry name" value="TonB-dependent receptor, plug domain"/>
    <property type="match status" value="1"/>
</dbReference>
<evidence type="ECO:0000259" key="14">
    <source>
        <dbReference type="Pfam" id="PF00593"/>
    </source>
</evidence>
<dbReference type="Gene3D" id="2.60.40.1120">
    <property type="entry name" value="Carboxypeptidase-like, regulatory domain"/>
    <property type="match status" value="1"/>
</dbReference>
<dbReference type="Pfam" id="PF07715">
    <property type="entry name" value="Plug"/>
    <property type="match status" value="1"/>
</dbReference>
<evidence type="ECO:0000256" key="11">
    <source>
        <dbReference type="PROSITE-ProRule" id="PRU01360"/>
    </source>
</evidence>
<dbReference type="Pfam" id="PF13715">
    <property type="entry name" value="CarbopepD_reg_2"/>
    <property type="match status" value="1"/>
</dbReference>
<proteinExistence type="inferred from homology"/>
<gene>
    <name evidence="16" type="ORF">FSB75_03685</name>
</gene>
<sequence>MKQILCVAAFVATCLFAKAQNIKGRVTDAATNTPLSGATVIYAGKKIVTDNNGTFTLECGKAQSLSVSYVGYTAAQKTIGDCGEELFVALQPTAQTLDRVEITATSNQNKALLYQPNSITKLSPVELKRSTGLFLDDAILQNVPGVTMSRRSVSGGQQFNIRGYGNGSRGTRGISSNFDGQGYKVYLNGIPVTDAEGITTLDDIDFGSIGNVEVVKGPSGTLYGLAIAGVVNLHTIRPEKGKTYVSQEALVGNYNLQRYTTQFATAGERSSLLLNYGNQKTEGYTIHDNSRKSFVNAVAEFTPNAKQTINTYFGYSNSYDQRSGELTIQQWDANDFSGNPEYIKRNAHSNVYTFRAGAEHTYQFNNNLSNTTSIFGTSFTSNVSSAGGWTDKLALNIGLRSTFDTKFAVGNGATLSGTTGVETQRQNAQTIGYGMIDPLGATHVWRYGDPYFIIGSTAAGANGTTSNVYSITATSSLFTEWTLALPSDFSITAGLGWSNMKVALDDRIYSAATPNKPTHYDTTYYPGLSPRVALNKVFSKEFSVYASYNRAYKAPVSSFFYIPYAATASSETGVVNSHLKPETGDQFEIGTKGSLLKGKLNYQLALFEAIFSDKFSNKNVVNAAGTATLYSYVFNGGKQTHKGIEALLKSTVYQSSTGFVSAIMPFANVTYSDFKYDDYPFSTTLSTVVNYKGNRVAGVSKWVTSAGFDFTTKPGLYGNLAYTYRDPFPLTSDGLANGVPYHVTSYSLLNAKLGYRHSLSRHFDLDASFGVNNIAGIKYPIMVFVNQIPDAYMVGPTEAVYFGTVNLKYNF</sequence>
<dbReference type="InterPro" id="IPR008969">
    <property type="entry name" value="CarboxyPept-like_regulatory"/>
</dbReference>
<dbReference type="GO" id="GO:0009279">
    <property type="term" value="C:cell outer membrane"/>
    <property type="evidence" value="ECO:0007669"/>
    <property type="project" value="UniProtKB-SubCell"/>
</dbReference>
<keyword evidence="16" id="KW-0675">Receptor</keyword>
<keyword evidence="2 11" id="KW-0813">Transport</keyword>
<evidence type="ECO:0000256" key="7">
    <source>
        <dbReference type="ARBA" id="ARBA00023065"/>
    </source>
</evidence>
<evidence type="ECO:0000256" key="5">
    <source>
        <dbReference type="ARBA" id="ARBA00022692"/>
    </source>
</evidence>
<dbReference type="InterPro" id="IPR036942">
    <property type="entry name" value="Beta-barrel_TonB_sf"/>
</dbReference>
<feature type="domain" description="TonB-dependent receptor plug" evidence="15">
    <location>
        <begin position="115"/>
        <end position="230"/>
    </location>
</feature>
<evidence type="ECO:0000256" key="6">
    <source>
        <dbReference type="ARBA" id="ARBA00023004"/>
    </source>
</evidence>
<keyword evidence="6" id="KW-0408">Iron</keyword>
<evidence type="ECO:0000256" key="3">
    <source>
        <dbReference type="ARBA" id="ARBA00022452"/>
    </source>
</evidence>
<comment type="subcellular location">
    <subcellularLocation>
        <location evidence="1 11">Cell outer membrane</location>
        <topology evidence="1 11">Multi-pass membrane protein</topology>
    </subcellularLocation>
</comment>
<feature type="domain" description="TonB-dependent receptor-like beta-barrel" evidence="14">
    <location>
        <begin position="309"/>
        <end position="774"/>
    </location>
</feature>
<evidence type="ECO:0000256" key="13">
    <source>
        <dbReference type="SAM" id="SignalP"/>
    </source>
</evidence>
<evidence type="ECO:0000256" key="4">
    <source>
        <dbReference type="ARBA" id="ARBA00022496"/>
    </source>
</evidence>
<keyword evidence="10 11" id="KW-0998">Cell outer membrane</keyword>
<protein>
    <submittedName>
        <fullName evidence="16">TonB-dependent receptor</fullName>
    </submittedName>
</protein>
<name>A0A5B8UED3_9BACT</name>
<dbReference type="SUPFAM" id="SSF56935">
    <property type="entry name" value="Porins"/>
    <property type="match status" value="1"/>
</dbReference>
<keyword evidence="13" id="KW-0732">Signal</keyword>
<dbReference type="GO" id="GO:0006826">
    <property type="term" value="P:iron ion transport"/>
    <property type="evidence" value="ECO:0007669"/>
    <property type="project" value="UniProtKB-KW"/>
</dbReference>
<keyword evidence="7" id="KW-0406">Ion transport</keyword>
<evidence type="ECO:0000256" key="9">
    <source>
        <dbReference type="ARBA" id="ARBA00023136"/>
    </source>
</evidence>
<evidence type="ECO:0000259" key="15">
    <source>
        <dbReference type="Pfam" id="PF07715"/>
    </source>
</evidence>
<evidence type="ECO:0000313" key="16">
    <source>
        <dbReference type="EMBL" id="QEC55041.1"/>
    </source>
</evidence>
<keyword evidence="9 11" id="KW-0472">Membrane</keyword>
<dbReference type="InterPro" id="IPR000531">
    <property type="entry name" value="Beta-barrel_TonB"/>
</dbReference>
<dbReference type="PANTHER" id="PTHR32552">
    <property type="entry name" value="FERRICHROME IRON RECEPTOR-RELATED"/>
    <property type="match status" value="1"/>
</dbReference>
<dbReference type="PANTHER" id="PTHR32552:SF81">
    <property type="entry name" value="TONB-DEPENDENT OUTER MEMBRANE RECEPTOR"/>
    <property type="match status" value="1"/>
</dbReference>
<dbReference type="Gene3D" id="2.40.170.20">
    <property type="entry name" value="TonB-dependent receptor, beta-barrel domain"/>
    <property type="match status" value="1"/>
</dbReference>
<dbReference type="KEGG" id="fgg:FSB75_03685"/>